<evidence type="ECO:0000256" key="1">
    <source>
        <dbReference type="SAM" id="MobiDB-lite"/>
    </source>
</evidence>
<name>A0ABW4Q0M8_9MICO</name>
<evidence type="ECO:0000313" key="3">
    <source>
        <dbReference type="Proteomes" id="UP001597280"/>
    </source>
</evidence>
<dbReference type="Proteomes" id="UP001597280">
    <property type="component" value="Unassembled WGS sequence"/>
</dbReference>
<dbReference type="InterPro" id="IPR012467">
    <property type="entry name" value="DUF1684"/>
</dbReference>
<feature type="region of interest" description="Disordered" evidence="1">
    <location>
        <begin position="240"/>
        <end position="264"/>
    </location>
</feature>
<protein>
    <submittedName>
        <fullName evidence="2">DUF1684 domain-containing protein</fullName>
    </submittedName>
</protein>
<dbReference type="PANTHER" id="PTHR41913">
    <property type="entry name" value="DUF1684 DOMAIN-CONTAINING PROTEIN"/>
    <property type="match status" value="1"/>
</dbReference>
<evidence type="ECO:0000313" key="2">
    <source>
        <dbReference type="EMBL" id="MFD1836623.1"/>
    </source>
</evidence>
<dbReference type="EMBL" id="JBHUFL010000011">
    <property type="protein sequence ID" value="MFD1836623.1"/>
    <property type="molecule type" value="Genomic_DNA"/>
</dbReference>
<reference evidence="3" key="1">
    <citation type="journal article" date="2019" name="Int. J. Syst. Evol. Microbiol.">
        <title>The Global Catalogue of Microorganisms (GCM) 10K type strain sequencing project: providing services to taxonomists for standard genome sequencing and annotation.</title>
        <authorList>
            <consortium name="The Broad Institute Genomics Platform"/>
            <consortium name="The Broad Institute Genome Sequencing Center for Infectious Disease"/>
            <person name="Wu L."/>
            <person name="Ma J."/>
        </authorList>
    </citation>
    <scope>NUCLEOTIDE SEQUENCE [LARGE SCALE GENOMIC DNA]</scope>
    <source>
        <strain evidence="3">JCM 11650</strain>
    </source>
</reference>
<sequence length="264" mass="28374">MTASDTQDWEEFRRRRDAGLAAPHSVLAQVGLHWVEEGAGELSFPGVPGTWALEGGRLVSRSAPSDFTVLAEPAQVQVIEVGGERTLTLLDPGDVQLGVTDAGVRIDVIRRGDRTGLRPLDPATPRRAGFTGVPVFPHDPSAVLEGSFRADPTTVTVGSALPWLTQQLPSPGVVVLDVDGEQVELRVTGEGTLILTDETSGTETSDWRQVPVEIDGERARVDLNRALNFPSAFSAFGTCPRPPEGNHLPIPVRAGERRVEPTER</sequence>
<proteinExistence type="predicted"/>
<organism evidence="2 3">
    <name type="scientific">Brachybacterium rhamnosum</name>
    <dbReference type="NCBI Taxonomy" id="173361"/>
    <lineage>
        <taxon>Bacteria</taxon>
        <taxon>Bacillati</taxon>
        <taxon>Actinomycetota</taxon>
        <taxon>Actinomycetes</taxon>
        <taxon>Micrococcales</taxon>
        <taxon>Dermabacteraceae</taxon>
        <taxon>Brachybacterium</taxon>
    </lineage>
</organism>
<accession>A0ABW4Q0M8</accession>
<dbReference type="PANTHER" id="PTHR41913:SF1">
    <property type="entry name" value="DUF1684 DOMAIN-CONTAINING PROTEIN"/>
    <property type="match status" value="1"/>
</dbReference>
<feature type="compositionally biased region" description="Basic and acidic residues" evidence="1">
    <location>
        <begin position="254"/>
        <end position="264"/>
    </location>
</feature>
<keyword evidence="3" id="KW-1185">Reference proteome</keyword>
<dbReference type="Pfam" id="PF07920">
    <property type="entry name" value="DUF1684"/>
    <property type="match status" value="1"/>
</dbReference>
<comment type="caution">
    <text evidence="2">The sequence shown here is derived from an EMBL/GenBank/DDBJ whole genome shotgun (WGS) entry which is preliminary data.</text>
</comment>
<dbReference type="RefSeq" id="WP_343906538.1">
    <property type="nucleotide sequence ID" value="NZ_BAAAIS010000006.1"/>
</dbReference>
<gene>
    <name evidence="2" type="ORF">ACFSDA_16305</name>
</gene>